<protein>
    <submittedName>
        <fullName evidence="1">Uncharacterized protein</fullName>
    </submittedName>
</protein>
<sequence length="66" mass="7359">MAEPTDEELRRLARRVLGRDLTAEEAAQAAPRLLILSQTMDRLEAWQGELGEVAPATIFQVPTEAR</sequence>
<feature type="non-terminal residue" evidence="1">
    <location>
        <position position="66"/>
    </location>
</feature>
<gene>
    <name evidence="1" type="ORF">H7965_29735</name>
</gene>
<dbReference type="RefSeq" id="WP_186774076.1">
    <property type="nucleotide sequence ID" value="NZ_JACOMF010000198.1"/>
</dbReference>
<comment type="caution">
    <text evidence="1">The sequence shown here is derived from an EMBL/GenBank/DDBJ whole genome shotgun (WGS) entry which is preliminary data.</text>
</comment>
<evidence type="ECO:0000313" key="1">
    <source>
        <dbReference type="EMBL" id="MBC4019378.1"/>
    </source>
</evidence>
<name>A0A9X0UGW2_9PROT</name>
<proteinExistence type="predicted"/>
<dbReference type="Proteomes" id="UP000600101">
    <property type="component" value="Unassembled WGS sequence"/>
</dbReference>
<organism evidence="1 2">
    <name type="scientific">Siccirubricoccus deserti</name>
    <dbReference type="NCBI Taxonomy" id="2013562"/>
    <lineage>
        <taxon>Bacteria</taxon>
        <taxon>Pseudomonadati</taxon>
        <taxon>Pseudomonadota</taxon>
        <taxon>Alphaproteobacteria</taxon>
        <taxon>Acetobacterales</taxon>
        <taxon>Roseomonadaceae</taxon>
        <taxon>Siccirubricoccus</taxon>
    </lineage>
</organism>
<dbReference type="AlphaFoldDB" id="A0A9X0UGW2"/>
<dbReference type="EMBL" id="JACOMF010000198">
    <property type="protein sequence ID" value="MBC4019378.1"/>
    <property type="molecule type" value="Genomic_DNA"/>
</dbReference>
<accession>A0A9X0UGW2</accession>
<reference evidence="1" key="1">
    <citation type="submission" date="2020-08" db="EMBL/GenBank/DDBJ databases">
        <authorList>
            <person name="Hu Y."/>
            <person name="Nguyen S.V."/>
            <person name="Li F."/>
            <person name="Fanning S."/>
        </authorList>
    </citation>
    <scope>NUCLEOTIDE SEQUENCE</scope>
    <source>
        <strain evidence="1">SYSU D8009</strain>
    </source>
</reference>
<keyword evidence="2" id="KW-1185">Reference proteome</keyword>
<evidence type="ECO:0000313" key="2">
    <source>
        <dbReference type="Proteomes" id="UP000600101"/>
    </source>
</evidence>